<evidence type="ECO:0000256" key="2">
    <source>
        <dbReference type="ARBA" id="ARBA00023125"/>
    </source>
</evidence>
<name>A0ABX7NI71_9BACT</name>
<evidence type="ECO:0000313" key="6">
    <source>
        <dbReference type="EMBL" id="QSQ18536.1"/>
    </source>
</evidence>
<keyword evidence="7" id="KW-1185">Reference proteome</keyword>
<dbReference type="PANTHER" id="PTHR47506:SF7">
    <property type="entry name" value="TRANSCRIPTIONAL REGULATORY PROTEIN"/>
    <property type="match status" value="1"/>
</dbReference>
<dbReference type="EMBL" id="CP071091">
    <property type="protein sequence ID" value="QSQ18536.1"/>
    <property type="molecule type" value="Genomic_DNA"/>
</dbReference>
<gene>
    <name evidence="6" type="ORF">JY572_36370</name>
</gene>
<evidence type="ECO:0000256" key="1">
    <source>
        <dbReference type="ARBA" id="ARBA00023015"/>
    </source>
</evidence>
<accession>A0ABX7NI71</accession>
<proteinExistence type="predicted"/>
<dbReference type="PROSITE" id="PS01081">
    <property type="entry name" value="HTH_TETR_1"/>
    <property type="match status" value="1"/>
</dbReference>
<dbReference type="PRINTS" id="PR00455">
    <property type="entry name" value="HTHTETR"/>
</dbReference>
<dbReference type="InterPro" id="IPR001647">
    <property type="entry name" value="HTH_TetR"/>
</dbReference>
<evidence type="ECO:0000313" key="7">
    <source>
        <dbReference type="Proteomes" id="UP000663090"/>
    </source>
</evidence>
<sequence>MPHPPEQKQTTHERILEAAGGLFRQKGFLGASVETVMRAAGLTVGGFYAHFSSKQALLIESLQRIMSRQRVDWPQGLEDLRGEEWLSHLVRRYLSRTHRDAEVPTCPLPAVLSDVVRGEPELKQALAHELDLTAENFAAHLPSDERASARERALATYALCIGTLTLAKATAGTPLSDELLKAARRVAVLSADTSESATGDKGGASK</sequence>
<keyword evidence="2 4" id="KW-0238">DNA-binding</keyword>
<dbReference type="InterPro" id="IPR023772">
    <property type="entry name" value="DNA-bd_HTH_TetR-type_CS"/>
</dbReference>
<evidence type="ECO:0000256" key="3">
    <source>
        <dbReference type="ARBA" id="ARBA00023163"/>
    </source>
</evidence>
<evidence type="ECO:0000256" key="4">
    <source>
        <dbReference type="PROSITE-ProRule" id="PRU00335"/>
    </source>
</evidence>
<dbReference type="InterPro" id="IPR009057">
    <property type="entry name" value="Homeodomain-like_sf"/>
</dbReference>
<dbReference type="Proteomes" id="UP000663090">
    <property type="component" value="Chromosome"/>
</dbReference>
<evidence type="ECO:0000259" key="5">
    <source>
        <dbReference type="PROSITE" id="PS50977"/>
    </source>
</evidence>
<dbReference type="InterPro" id="IPR036271">
    <property type="entry name" value="Tet_transcr_reg_TetR-rel_C_sf"/>
</dbReference>
<dbReference type="SUPFAM" id="SSF46689">
    <property type="entry name" value="Homeodomain-like"/>
    <property type="match status" value="1"/>
</dbReference>
<dbReference type="PROSITE" id="PS50977">
    <property type="entry name" value="HTH_TETR_2"/>
    <property type="match status" value="1"/>
</dbReference>
<organism evidence="6 7">
    <name type="scientific">Myxococcus landrumensis</name>
    <dbReference type="NCBI Taxonomy" id="2813577"/>
    <lineage>
        <taxon>Bacteria</taxon>
        <taxon>Pseudomonadati</taxon>
        <taxon>Myxococcota</taxon>
        <taxon>Myxococcia</taxon>
        <taxon>Myxococcales</taxon>
        <taxon>Cystobacterineae</taxon>
        <taxon>Myxococcaceae</taxon>
        <taxon>Myxococcus</taxon>
    </lineage>
</organism>
<keyword evidence="1" id="KW-0805">Transcription regulation</keyword>
<dbReference type="Pfam" id="PF00440">
    <property type="entry name" value="TetR_N"/>
    <property type="match status" value="1"/>
</dbReference>
<reference evidence="6 7" key="1">
    <citation type="submission" date="2021-02" db="EMBL/GenBank/DDBJ databases">
        <title>De Novo genome assembly of isolated myxobacteria.</title>
        <authorList>
            <person name="Stevens D.C."/>
        </authorList>
    </citation>
    <scope>NUCLEOTIDE SEQUENCE [LARGE SCALE GENOMIC DNA]</scope>
    <source>
        <strain evidence="6 7">SCHIC003</strain>
    </source>
</reference>
<dbReference type="PANTHER" id="PTHR47506">
    <property type="entry name" value="TRANSCRIPTIONAL REGULATORY PROTEIN"/>
    <property type="match status" value="1"/>
</dbReference>
<feature type="DNA-binding region" description="H-T-H motif" evidence="4">
    <location>
        <begin position="32"/>
        <end position="51"/>
    </location>
</feature>
<feature type="domain" description="HTH tetR-type" evidence="5">
    <location>
        <begin position="9"/>
        <end position="69"/>
    </location>
</feature>
<keyword evidence="3" id="KW-0804">Transcription</keyword>
<protein>
    <submittedName>
        <fullName evidence="6">TetR/AcrR family transcriptional regulator</fullName>
    </submittedName>
</protein>
<dbReference type="Gene3D" id="1.10.357.10">
    <property type="entry name" value="Tetracycline Repressor, domain 2"/>
    <property type="match status" value="1"/>
</dbReference>
<dbReference type="Gene3D" id="1.10.10.60">
    <property type="entry name" value="Homeodomain-like"/>
    <property type="match status" value="1"/>
</dbReference>
<dbReference type="SUPFAM" id="SSF48498">
    <property type="entry name" value="Tetracyclin repressor-like, C-terminal domain"/>
    <property type="match status" value="1"/>
</dbReference>